<feature type="binding site" evidence="8">
    <location>
        <position position="132"/>
    </location>
    <ligand>
        <name>L-glutamine</name>
        <dbReference type="ChEBI" id="CHEBI:58359"/>
    </ligand>
</feature>
<evidence type="ECO:0000313" key="11">
    <source>
        <dbReference type="EMBL" id="QEE17075.1"/>
    </source>
</evidence>
<dbReference type="NCBIfam" id="TIGR00552">
    <property type="entry name" value="nadE"/>
    <property type="match status" value="1"/>
</dbReference>
<gene>
    <name evidence="8" type="primary">nadE</name>
    <name evidence="11" type="ORF">DSAG12_02907</name>
</gene>
<dbReference type="CDD" id="cd07570">
    <property type="entry name" value="GAT_Gln-NAD-synth"/>
    <property type="match status" value="1"/>
</dbReference>
<evidence type="ECO:0000256" key="1">
    <source>
        <dbReference type="ARBA" id="ARBA00005188"/>
    </source>
</evidence>
<name>A0A5B9DDK2_9ARCH</name>
<feature type="binding site" evidence="8">
    <location>
        <position position="433"/>
    </location>
    <ligand>
        <name>ATP</name>
        <dbReference type="ChEBI" id="CHEBI:30616"/>
    </ligand>
</feature>
<dbReference type="PROSITE" id="PS50263">
    <property type="entry name" value="CN_HYDROLASE"/>
    <property type="match status" value="1"/>
</dbReference>
<feature type="binding site" evidence="8">
    <location>
        <position position="438"/>
    </location>
    <ligand>
        <name>deamido-NAD(+)</name>
        <dbReference type="ChEBI" id="CHEBI:58437"/>
        <note>ligand shared between two neighboring subunits</note>
    </ligand>
</feature>
<dbReference type="HAMAP" id="MF_02090">
    <property type="entry name" value="NadE_glutamine_dep"/>
    <property type="match status" value="1"/>
</dbReference>
<keyword evidence="6 8" id="KW-0067">ATP-binding</keyword>
<comment type="function">
    <text evidence="8">Catalyzes the ATP-dependent amidation of deamido-NAD to form NAD. Uses L-glutamine as a nitrogen source.</text>
</comment>
<feature type="domain" description="CN hydrolase" evidence="10">
    <location>
        <begin position="13"/>
        <end position="262"/>
    </location>
</feature>
<dbReference type="CDD" id="cd00553">
    <property type="entry name" value="NAD_synthase"/>
    <property type="match status" value="1"/>
</dbReference>
<feature type="binding site" evidence="8">
    <location>
        <begin position="322"/>
        <end position="329"/>
    </location>
    <ligand>
        <name>ATP</name>
        <dbReference type="ChEBI" id="CHEBI:30616"/>
    </ligand>
</feature>
<proteinExistence type="inferred from homology"/>
<sequence length="579" mass="66215">MSELSNLKKTDKIRVMLAQINFIVADLRENKKKILEIAEIARINKIHLLVFPEMALTGYPIQDLLFDHDFIESEKEILMEISKSYPDITMIIGGFDIESDPSHHPQYRNVAYILSNGEISSDSPSKRLIPTYDVFDEKRYFWEGDNFIPYEIKGLKLGIAICEDLWENEYQVNVTEKLIENGAELIISINGSPYTIGKQKEREDLIKEKANKYQIPIAYLNLIGGQDELVFDGRSFIIDKNGELKHRAAFCKESLIFFNISSKSREIFAADLNRIPQHLKDNLEKNPISPLLNVNEEIIQALSMNLRDYYYKTGVFKRIVIGLSGGIDSAFTTYIAVKAVGKNNVTAILMPSRFSSKGSLDDSIELCKNLGIEYIIVPIKESHSLFEIQLEQAFERESSDQDHDLANQNLQSRLRGLILMYYSNKFNALLVSTGNKSEIATGYCTLYGDTNGGKNVPGDLYKTQLYQVINWINRDKNNEIIPYNIITKPPSAELKENQIDEDNLPPYKILDEILALRIDEGLSPREIIKTGKNSELVNYIEHLYTRSEFKRSQLVQTIKINKKAFGMGRKIPILKHPTY</sequence>
<dbReference type="NCBIfam" id="NF010588">
    <property type="entry name" value="PRK13981.1"/>
    <property type="match status" value="1"/>
</dbReference>
<keyword evidence="4 8" id="KW-0436">Ligase</keyword>
<evidence type="ECO:0000256" key="6">
    <source>
        <dbReference type="ARBA" id="ARBA00022840"/>
    </source>
</evidence>
<dbReference type="RefSeq" id="WP_147663994.1">
    <property type="nucleotide sequence ID" value="NZ_CP042905.2"/>
</dbReference>
<dbReference type="Pfam" id="PF02540">
    <property type="entry name" value="NAD_synthase"/>
    <property type="match status" value="1"/>
</dbReference>
<dbReference type="Gene3D" id="3.60.110.10">
    <property type="entry name" value="Carbon-nitrogen hydrolase"/>
    <property type="match status" value="1"/>
</dbReference>
<feature type="active site" description="Proton acceptor; for glutaminase activity" evidence="8">
    <location>
        <position position="53"/>
    </location>
</feature>
<comment type="pathway">
    <text evidence="1 8">Cofactor biosynthesis; NAD(+) biosynthesis; NAD(+) from deamido-NAD(+) (L-Gln route): step 1/1.</text>
</comment>
<dbReference type="InterPro" id="IPR022310">
    <property type="entry name" value="NAD/GMP_synthase"/>
</dbReference>
<reference evidence="11 12" key="2">
    <citation type="journal article" date="2024" name="Int. J. Syst. Evol. Microbiol.">
        <title>Promethearchaeum syntrophicum gen. nov., sp. nov., an anaerobic, obligately syntrophic archaeon, the first isolate of the lineage 'Asgard' archaea, and proposal of the new archaeal phylum Promethearchaeota phyl. nov. and kingdom Promethearchaeati regn. nov.</title>
        <authorList>
            <person name="Imachi H."/>
            <person name="Nobu M.K."/>
            <person name="Kato S."/>
            <person name="Takaki Y."/>
            <person name="Miyazaki M."/>
            <person name="Miyata M."/>
            <person name="Ogawara M."/>
            <person name="Saito Y."/>
            <person name="Sakai S."/>
            <person name="Tahara Y.O."/>
            <person name="Takano Y."/>
            <person name="Tasumi E."/>
            <person name="Uematsu K."/>
            <person name="Yoshimura T."/>
            <person name="Itoh T."/>
            <person name="Ohkuma M."/>
            <person name="Takai K."/>
        </authorList>
    </citation>
    <scope>NUCLEOTIDE SEQUENCE [LARGE SCALE GENOMIC DNA]</scope>
    <source>
        <strain evidence="11 12">MK-D1</strain>
    </source>
</reference>
<dbReference type="GO" id="GO:0009435">
    <property type="term" value="P:NAD+ biosynthetic process"/>
    <property type="evidence" value="ECO:0007669"/>
    <property type="project" value="UniProtKB-UniRule"/>
</dbReference>
<dbReference type="GO" id="GO:0003952">
    <property type="term" value="F:NAD+ synthase (glutamine-hydrolyzing) activity"/>
    <property type="evidence" value="ECO:0007669"/>
    <property type="project" value="UniProtKB-EC"/>
</dbReference>
<dbReference type="GeneID" id="41330885"/>
<feature type="binding site" evidence="8">
    <location>
        <position position="409"/>
    </location>
    <ligand>
        <name>deamido-NAD(+)</name>
        <dbReference type="ChEBI" id="CHEBI:58437"/>
        <note>ligand shared between two neighboring subunits</note>
    </ligand>
</feature>
<feature type="active site" description="Nucleophile; for glutaminase activity" evidence="8">
    <location>
        <position position="162"/>
    </location>
</feature>
<comment type="similarity">
    <text evidence="2 9">Belongs to the NAD synthetase family.</text>
</comment>
<dbReference type="KEGG" id="psyt:DSAG12_02907"/>
<organism evidence="11 12">
    <name type="scientific">Promethearchaeum syntrophicum</name>
    <dbReference type="NCBI Taxonomy" id="2594042"/>
    <lineage>
        <taxon>Archaea</taxon>
        <taxon>Promethearchaeati</taxon>
        <taxon>Promethearchaeota</taxon>
        <taxon>Promethearchaeia</taxon>
        <taxon>Promethearchaeales</taxon>
        <taxon>Promethearchaeaceae</taxon>
        <taxon>Promethearchaeum</taxon>
    </lineage>
</organism>
<dbReference type="InterPro" id="IPR003694">
    <property type="entry name" value="NAD_synthase"/>
</dbReference>
<evidence type="ECO:0000259" key="10">
    <source>
        <dbReference type="PROSITE" id="PS50263"/>
    </source>
</evidence>
<feature type="binding site" evidence="8">
    <location>
        <position position="192"/>
    </location>
    <ligand>
        <name>L-glutamine</name>
        <dbReference type="ChEBI" id="CHEBI:58359"/>
    </ligand>
</feature>
<evidence type="ECO:0000256" key="7">
    <source>
        <dbReference type="ARBA" id="ARBA00023027"/>
    </source>
</evidence>
<dbReference type="InterPro" id="IPR036526">
    <property type="entry name" value="C-N_Hydrolase_sf"/>
</dbReference>
<evidence type="ECO:0000313" key="12">
    <source>
        <dbReference type="Proteomes" id="UP000321408"/>
    </source>
</evidence>
<dbReference type="SUPFAM" id="SSF52402">
    <property type="entry name" value="Adenine nucleotide alpha hydrolases-like"/>
    <property type="match status" value="1"/>
</dbReference>
<evidence type="ECO:0000256" key="2">
    <source>
        <dbReference type="ARBA" id="ARBA00005859"/>
    </source>
</evidence>
<reference evidence="11 12" key="1">
    <citation type="journal article" date="2020" name="Nature">
        <title>Isolation of an archaeon at the prokaryote-eukaryote interface.</title>
        <authorList>
            <person name="Imachi H."/>
            <person name="Nobu M.K."/>
            <person name="Nakahara N."/>
            <person name="Morono Y."/>
            <person name="Ogawara M."/>
            <person name="Takaki Y."/>
            <person name="Takano Y."/>
            <person name="Uematsu K."/>
            <person name="Ikuta T."/>
            <person name="Ito M."/>
            <person name="Matsui Y."/>
            <person name="Miyazaki M."/>
            <person name="Murata K."/>
            <person name="Saito Y."/>
            <person name="Sakai S."/>
            <person name="Song C."/>
            <person name="Tasumi E."/>
            <person name="Yamanaka Y."/>
            <person name="Yamaguchi T."/>
            <person name="Kamagata Y."/>
            <person name="Tamaki H."/>
            <person name="Takai K."/>
        </authorList>
    </citation>
    <scope>NUCLEOTIDE SEQUENCE [LARGE SCALE GENOMIC DNA]</scope>
    <source>
        <strain evidence="11 12">MK-D1</strain>
    </source>
</reference>
<feature type="binding site" evidence="8">
    <location>
        <position position="550"/>
    </location>
    <ligand>
        <name>deamido-NAD(+)</name>
        <dbReference type="ChEBI" id="CHEBI:58437"/>
        <note>ligand shared between two neighboring subunits</note>
    </ligand>
</feature>
<dbReference type="InterPro" id="IPR003010">
    <property type="entry name" value="C-N_Hydrolase"/>
</dbReference>
<accession>A0A5B9DDK2</accession>
<protein>
    <recommendedName>
        <fullName evidence="8">Glutamine-dependent NAD(+) synthetase</fullName>
        <ecNumber evidence="8">6.3.5.1</ecNumber>
    </recommendedName>
    <alternativeName>
        <fullName evidence="8">NAD(+) synthase [glutamine-hydrolyzing]</fullName>
    </alternativeName>
</protein>
<dbReference type="Gene3D" id="3.40.50.620">
    <property type="entry name" value="HUPs"/>
    <property type="match status" value="1"/>
</dbReference>
<evidence type="ECO:0000256" key="5">
    <source>
        <dbReference type="ARBA" id="ARBA00022741"/>
    </source>
</evidence>
<comment type="catalytic activity">
    <reaction evidence="8">
        <text>deamido-NAD(+) + L-glutamine + ATP + H2O = L-glutamate + AMP + diphosphate + NAD(+) + H(+)</text>
        <dbReference type="Rhea" id="RHEA:24384"/>
        <dbReference type="ChEBI" id="CHEBI:15377"/>
        <dbReference type="ChEBI" id="CHEBI:15378"/>
        <dbReference type="ChEBI" id="CHEBI:29985"/>
        <dbReference type="ChEBI" id="CHEBI:30616"/>
        <dbReference type="ChEBI" id="CHEBI:33019"/>
        <dbReference type="ChEBI" id="CHEBI:57540"/>
        <dbReference type="ChEBI" id="CHEBI:58359"/>
        <dbReference type="ChEBI" id="CHEBI:58437"/>
        <dbReference type="ChEBI" id="CHEBI:456215"/>
        <dbReference type="EC" id="6.3.5.1"/>
    </reaction>
</comment>
<feature type="binding site" evidence="8">
    <location>
        <position position="198"/>
    </location>
    <ligand>
        <name>L-glutamine</name>
        <dbReference type="ChEBI" id="CHEBI:58359"/>
    </ligand>
</feature>
<dbReference type="PIRSF" id="PIRSF006630">
    <property type="entry name" value="NADS_GAT"/>
    <property type="match status" value="1"/>
</dbReference>
<dbReference type="Pfam" id="PF00795">
    <property type="entry name" value="CN_hydrolase"/>
    <property type="match status" value="1"/>
</dbReference>
<feature type="active site" description="For glutaminase activity" evidence="8">
    <location>
        <position position="126"/>
    </location>
</feature>
<evidence type="ECO:0000256" key="9">
    <source>
        <dbReference type="RuleBase" id="RU003811"/>
    </source>
</evidence>
<keyword evidence="5 8" id="KW-0547">Nucleotide-binding</keyword>
<dbReference type="Proteomes" id="UP000321408">
    <property type="component" value="Chromosome"/>
</dbReference>
<dbReference type="AlphaFoldDB" id="A0A5B9DDK2"/>
<dbReference type="PANTHER" id="PTHR23090:SF9">
    <property type="entry name" value="GLUTAMINE-DEPENDENT NAD(+) SYNTHETASE"/>
    <property type="match status" value="1"/>
</dbReference>
<dbReference type="FunFam" id="3.40.50.620:FF:000106">
    <property type="entry name" value="Glutamine-dependent NAD(+) synthetase"/>
    <property type="match status" value="1"/>
</dbReference>
<dbReference type="GO" id="GO:0005737">
    <property type="term" value="C:cytoplasm"/>
    <property type="evidence" value="ECO:0007669"/>
    <property type="project" value="InterPro"/>
</dbReference>
<dbReference type="OrthoDB" id="39312at2157"/>
<dbReference type="PANTHER" id="PTHR23090">
    <property type="entry name" value="NH 3 /GLUTAMINE-DEPENDENT NAD + SYNTHETASE"/>
    <property type="match status" value="1"/>
</dbReference>
<dbReference type="GO" id="GO:0004359">
    <property type="term" value="F:glutaminase activity"/>
    <property type="evidence" value="ECO:0007669"/>
    <property type="project" value="InterPro"/>
</dbReference>
<keyword evidence="7 8" id="KW-0520">NAD</keyword>
<keyword evidence="12" id="KW-1185">Reference proteome</keyword>
<evidence type="ECO:0000256" key="3">
    <source>
        <dbReference type="ARBA" id="ARBA00007145"/>
    </source>
</evidence>
<comment type="similarity">
    <text evidence="3 8">In the C-terminal section; belongs to the NAD synthetase family.</text>
</comment>
<dbReference type="EC" id="6.3.5.1" evidence="8"/>
<dbReference type="UniPathway" id="UPA00253">
    <property type="reaction ID" value="UER00334"/>
</dbReference>
<dbReference type="InterPro" id="IPR014729">
    <property type="entry name" value="Rossmann-like_a/b/a_fold"/>
</dbReference>
<dbReference type="GO" id="GO:0008795">
    <property type="term" value="F:NAD+ synthase activity"/>
    <property type="evidence" value="ECO:0007669"/>
    <property type="project" value="UniProtKB-UniRule"/>
</dbReference>
<evidence type="ECO:0000256" key="4">
    <source>
        <dbReference type="ARBA" id="ARBA00022598"/>
    </source>
</evidence>
<dbReference type="EMBL" id="CP042905">
    <property type="protein sequence ID" value="QEE17075.1"/>
    <property type="molecule type" value="Genomic_DNA"/>
</dbReference>
<evidence type="ECO:0000256" key="8">
    <source>
        <dbReference type="HAMAP-Rule" id="MF_02090"/>
    </source>
</evidence>
<dbReference type="SUPFAM" id="SSF56317">
    <property type="entry name" value="Carbon-nitrogen hydrolase"/>
    <property type="match status" value="1"/>
</dbReference>
<comment type="caution">
    <text evidence="8">Lacks conserved residue(s) required for the propagation of feature annotation.</text>
</comment>
<dbReference type="GO" id="GO:0005524">
    <property type="term" value="F:ATP binding"/>
    <property type="evidence" value="ECO:0007669"/>
    <property type="project" value="UniProtKB-UniRule"/>
</dbReference>
<dbReference type="InterPro" id="IPR014445">
    <property type="entry name" value="Gln-dep_NAD_synthase"/>
</dbReference>